<dbReference type="Proteomes" id="UP000006729">
    <property type="component" value="Chromosome 11"/>
</dbReference>
<reference evidence="1 2" key="1">
    <citation type="journal article" date="2006" name="Science">
        <title>The genome of black cottonwood, Populus trichocarpa (Torr. &amp; Gray).</title>
        <authorList>
            <person name="Tuskan G.A."/>
            <person name="Difazio S."/>
            <person name="Jansson S."/>
            <person name="Bohlmann J."/>
            <person name="Grigoriev I."/>
            <person name="Hellsten U."/>
            <person name="Putnam N."/>
            <person name="Ralph S."/>
            <person name="Rombauts S."/>
            <person name="Salamov A."/>
            <person name="Schein J."/>
            <person name="Sterck L."/>
            <person name="Aerts A."/>
            <person name="Bhalerao R.R."/>
            <person name="Bhalerao R.P."/>
            <person name="Blaudez D."/>
            <person name="Boerjan W."/>
            <person name="Brun A."/>
            <person name="Brunner A."/>
            <person name="Busov V."/>
            <person name="Campbell M."/>
            <person name="Carlson J."/>
            <person name="Chalot M."/>
            <person name="Chapman J."/>
            <person name="Chen G.L."/>
            <person name="Cooper D."/>
            <person name="Coutinho P.M."/>
            <person name="Couturier J."/>
            <person name="Covert S."/>
            <person name="Cronk Q."/>
            <person name="Cunningham R."/>
            <person name="Davis J."/>
            <person name="Degroeve S."/>
            <person name="Dejardin A."/>
            <person name="Depamphilis C."/>
            <person name="Detter J."/>
            <person name="Dirks B."/>
            <person name="Dubchak I."/>
            <person name="Duplessis S."/>
            <person name="Ehlting J."/>
            <person name="Ellis B."/>
            <person name="Gendler K."/>
            <person name="Goodstein D."/>
            <person name="Gribskov M."/>
            <person name="Grimwood J."/>
            <person name="Groover A."/>
            <person name="Gunter L."/>
            <person name="Hamberger B."/>
            <person name="Heinze B."/>
            <person name="Helariutta Y."/>
            <person name="Henrissat B."/>
            <person name="Holligan D."/>
            <person name="Holt R."/>
            <person name="Huang W."/>
            <person name="Islam-Faridi N."/>
            <person name="Jones S."/>
            <person name="Jones-Rhoades M."/>
            <person name="Jorgensen R."/>
            <person name="Joshi C."/>
            <person name="Kangasjarvi J."/>
            <person name="Karlsson J."/>
            <person name="Kelleher C."/>
            <person name="Kirkpatrick R."/>
            <person name="Kirst M."/>
            <person name="Kohler A."/>
            <person name="Kalluri U."/>
            <person name="Larimer F."/>
            <person name="Leebens-Mack J."/>
            <person name="Leple J.C."/>
            <person name="Locascio P."/>
            <person name="Lou Y."/>
            <person name="Lucas S."/>
            <person name="Martin F."/>
            <person name="Montanini B."/>
            <person name="Napoli C."/>
            <person name="Nelson D.R."/>
            <person name="Nelson C."/>
            <person name="Nieminen K."/>
            <person name="Nilsson O."/>
            <person name="Pereda V."/>
            <person name="Peter G."/>
            <person name="Philippe R."/>
            <person name="Pilate G."/>
            <person name="Poliakov A."/>
            <person name="Razumovskaya J."/>
            <person name="Richardson P."/>
            <person name="Rinaldi C."/>
            <person name="Ritland K."/>
            <person name="Rouze P."/>
            <person name="Ryaboy D."/>
            <person name="Schmutz J."/>
            <person name="Schrader J."/>
            <person name="Segerman B."/>
            <person name="Shin H."/>
            <person name="Siddiqui A."/>
            <person name="Sterky F."/>
            <person name="Terry A."/>
            <person name="Tsai C.J."/>
            <person name="Uberbacher E."/>
            <person name="Unneberg P."/>
            <person name="Vahala J."/>
            <person name="Wall K."/>
            <person name="Wessler S."/>
            <person name="Yang G."/>
            <person name="Yin T."/>
            <person name="Douglas C."/>
            <person name="Marra M."/>
            <person name="Sandberg G."/>
            <person name="Van de Peer Y."/>
            <person name="Rokhsar D."/>
        </authorList>
    </citation>
    <scope>NUCLEOTIDE SEQUENCE [LARGE SCALE GENOMIC DNA]</scope>
    <source>
        <strain evidence="2">cv. Nisqually</strain>
    </source>
</reference>
<comment type="caution">
    <text evidence="1">The sequence shown here is derived from an EMBL/GenBank/DDBJ whole genome shotgun (WGS) entry which is preliminary data.</text>
</comment>
<sequence>MVFADMMSSLVIEALIAAPQGLNDRQIAPNAVGWERNTNKLVSRCINLAKSMDPTRLAVSAADLNLKLMRWRALPSLNFDELSSVKCLLIGVGTLGCQGARMYGLGCPENYTT</sequence>
<evidence type="ECO:0000313" key="1">
    <source>
        <dbReference type="EMBL" id="KAI9385410.1"/>
    </source>
</evidence>
<protein>
    <submittedName>
        <fullName evidence="1">Uncharacterized protein</fullName>
    </submittedName>
</protein>
<organism evidence="1 2">
    <name type="scientific">Populus trichocarpa</name>
    <name type="common">Western balsam poplar</name>
    <name type="synonym">Populus balsamifera subsp. trichocarpa</name>
    <dbReference type="NCBI Taxonomy" id="3694"/>
    <lineage>
        <taxon>Eukaryota</taxon>
        <taxon>Viridiplantae</taxon>
        <taxon>Streptophyta</taxon>
        <taxon>Embryophyta</taxon>
        <taxon>Tracheophyta</taxon>
        <taxon>Spermatophyta</taxon>
        <taxon>Magnoliopsida</taxon>
        <taxon>eudicotyledons</taxon>
        <taxon>Gunneridae</taxon>
        <taxon>Pentapetalae</taxon>
        <taxon>rosids</taxon>
        <taxon>fabids</taxon>
        <taxon>Malpighiales</taxon>
        <taxon>Salicaceae</taxon>
        <taxon>Saliceae</taxon>
        <taxon>Populus</taxon>
    </lineage>
</organism>
<accession>A0ACC0S8G9</accession>
<proteinExistence type="predicted"/>
<gene>
    <name evidence="1" type="ORF">POPTR_011G065402v4</name>
</gene>
<keyword evidence="2" id="KW-1185">Reference proteome</keyword>
<evidence type="ECO:0000313" key="2">
    <source>
        <dbReference type="Proteomes" id="UP000006729"/>
    </source>
</evidence>
<dbReference type="EMBL" id="CM009300">
    <property type="protein sequence ID" value="KAI9385410.1"/>
    <property type="molecule type" value="Genomic_DNA"/>
</dbReference>
<name>A0ACC0S8G9_POPTR</name>